<dbReference type="EMBL" id="LRPN01000183">
    <property type="protein sequence ID" value="KWZ76955.1"/>
    <property type="molecule type" value="Genomic_DNA"/>
</dbReference>
<protein>
    <submittedName>
        <fullName evidence="2">Uncharacterized protein</fullName>
    </submittedName>
</protein>
<feature type="compositionally biased region" description="Basic residues" evidence="1">
    <location>
        <begin position="32"/>
        <end position="41"/>
    </location>
</feature>
<feature type="region of interest" description="Disordered" evidence="1">
    <location>
        <begin position="1"/>
        <end position="41"/>
    </location>
</feature>
<name>A0A133KBY1_HEYCO</name>
<organism evidence="2 3">
    <name type="scientific">Heyndrickxia coagulans</name>
    <name type="common">Weizmannia coagulans</name>
    <dbReference type="NCBI Taxonomy" id="1398"/>
    <lineage>
        <taxon>Bacteria</taxon>
        <taxon>Bacillati</taxon>
        <taxon>Bacillota</taxon>
        <taxon>Bacilli</taxon>
        <taxon>Bacillales</taxon>
        <taxon>Bacillaceae</taxon>
        <taxon>Heyndrickxia</taxon>
    </lineage>
</organism>
<sequence length="41" mass="4640">MCRSKTQEGSQKGKEGCLQRPSVEVPESTTRNRYRVGKTVQ</sequence>
<evidence type="ECO:0000313" key="3">
    <source>
        <dbReference type="Proteomes" id="UP000070376"/>
    </source>
</evidence>
<dbReference type="Proteomes" id="UP000070376">
    <property type="component" value="Unassembled WGS sequence"/>
</dbReference>
<comment type="caution">
    <text evidence="2">The sequence shown here is derived from an EMBL/GenBank/DDBJ whole genome shotgun (WGS) entry which is preliminary data.</text>
</comment>
<proteinExistence type="predicted"/>
<accession>A0A133KBY1</accession>
<gene>
    <name evidence="2" type="ORF">HMPREF3213_03557</name>
</gene>
<dbReference type="AlphaFoldDB" id="A0A133KBY1"/>
<evidence type="ECO:0000256" key="1">
    <source>
        <dbReference type="SAM" id="MobiDB-lite"/>
    </source>
</evidence>
<evidence type="ECO:0000313" key="2">
    <source>
        <dbReference type="EMBL" id="KWZ76955.1"/>
    </source>
</evidence>
<reference evidence="3" key="1">
    <citation type="submission" date="2016-01" db="EMBL/GenBank/DDBJ databases">
        <authorList>
            <person name="Mitreva M."/>
            <person name="Pepin K.H."/>
            <person name="Mihindukulasuriya K.A."/>
            <person name="Fulton R."/>
            <person name="Fronick C."/>
            <person name="O'Laughlin M."/>
            <person name="Miner T."/>
            <person name="Herter B."/>
            <person name="Rosa B.A."/>
            <person name="Cordes M."/>
            <person name="Tomlinson C."/>
            <person name="Wollam A."/>
            <person name="Palsikar V.B."/>
            <person name="Mardis E.R."/>
            <person name="Wilson R.K."/>
        </authorList>
    </citation>
    <scope>NUCLEOTIDE SEQUENCE [LARGE SCALE GENOMIC DNA]</scope>
    <source>
        <strain evidence="3">GED7749B</strain>
    </source>
</reference>